<evidence type="ECO:0000313" key="3">
    <source>
        <dbReference type="Proteomes" id="UP001497416"/>
    </source>
</evidence>
<keyword evidence="1" id="KW-1133">Transmembrane helix</keyword>
<keyword evidence="1" id="KW-0472">Membrane</keyword>
<name>A0ABM9P2C2_9FLAO</name>
<comment type="caution">
    <text evidence="2">The sequence shown here is derived from an EMBL/GenBank/DDBJ whole genome shotgun (WGS) entry which is preliminary data.</text>
</comment>
<dbReference type="RefSeq" id="WP_348712381.1">
    <property type="nucleotide sequence ID" value="NZ_CAXIXY010000004.1"/>
</dbReference>
<organism evidence="2 3">
    <name type="scientific">Tenacibaculum platacis</name>
    <dbReference type="NCBI Taxonomy" id="3137852"/>
    <lineage>
        <taxon>Bacteria</taxon>
        <taxon>Pseudomonadati</taxon>
        <taxon>Bacteroidota</taxon>
        <taxon>Flavobacteriia</taxon>
        <taxon>Flavobacteriales</taxon>
        <taxon>Flavobacteriaceae</taxon>
        <taxon>Tenacibaculum</taxon>
    </lineage>
</organism>
<evidence type="ECO:0000256" key="1">
    <source>
        <dbReference type="SAM" id="Phobius"/>
    </source>
</evidence>
<feature type="transmembrane region" description="Helical" evidence="1">
    <location>
        <begin position="9"/>
        <end position="28"/>
    </location>
</feature>
<dbReference type="EMBL" id="CAXIXY010000004">
    <property type="protein sequence ID" value="CAL2087576.1"/>
    <property type="molecule type" value="Genomic_DNA"/>
</dbReference>
<sequence length="128" mass="14805">MRWLKKNKVITIVTSLLTISFFIYQYTFRPNESIEDISPDYLGTSIDFIRLATTNFDSWNTKVVQLTGEITALDKNGFTLNNKLFCQFKHEDDSSNVKANQTITIKGRVIGYDDLLEELKLNECIQLK</sequence>
<accession>A0ABM9P2C2</accession>
<evidence type="ECO:0000313" key="2">
    <source>
        <dbReference type="EMBL" id="CAL2087576.1"/>
    </source>
</evidence>
<dbReference type="Proteomes" id="UP001497416">
    <property type="component" value="Unassembled WGS sequence"/>
</dbReference>
<evidence type="ECO:0008006" key="4">
    <source>
        <dbReference type="Google" id="ProtNLM"/>
    </source>
</evidence>
<gene>
    <name evidence="2" type="ORF">T190607A01A_20829</name>
</gene>
<keyword evidence="3" id="KW-1185">Reference proteome</keyword>
<reference evidence="2 3" key="1">
    <citation type="submission" date="2024-05" db="EMBL/GenBank/DDBJ databases">
        <authorList>
            <person name="Duchaud E."/>
        </authorList>
    </citation>
    <scope>NUCLEOTIDE SEQUENCE [LARGE SCALE GENOMIC DNA]</scope>
    <source>
        <strain evidence="2">Ena-SAMPLE-TAB-13-05-2024-13:56:06:370-140302</strain>
    </source>
</reference>
<protein>
    <recommendedName>
        <fullName evidence="4">Nucleic acid binding protein</fullName>
    </recommendedName>
</protein>
<keyword evidence="1" id="KW-0812">Transmembrane</keyword>
<proteinExistence type="predicted"/>